<organism evidence="1 2">
    <name type="scientific">Nocardioides zeicaulis</name>
    <dbReference type="NCBI Taxonomy" id="1776857"/>
    <lineage>
        <taxon>Bacteria</taxon>
        <taxon>Bacillati</taxon>
        <taxon>Actinomycetota</taxon>
        <taxon>Actinomycetes</taxon>
        <taxon>Propionibacteriales</taxon>
        <taxon>Nocardioidaceae</taxon>
        <taxon>Nocardioides</taxon>
    </lineage>
</organism>
<name>A0ABV6DZS9_9ACTN</name>
<evidence type="ECO:0000313" key="2">
    <source>
        <dbReference type="Proteomes" id="UP001589698"/>
    </source>
</evidence>
<dbReference type="GO" id="GO:0016757">
    <property type="term" value="F:glycosyltransferase activity"/>
    <property type="evidence" value="ECO:0007669"/>
    <property type="project" value="UniProtKB-KW"/>
</dbReference>
<dbReference type="CDD" id="cd03801">
    <property type="entry name" value="GT4_PimA-like"/>
    <property type="match status" value="1"/>
</dbReference>
<dbReference type="PANTHER" id="PTHR45947:SF3">
    <property type="entry name" value="SULFOQUINOVOSYL TRANSFERASE SQD2"/>
    <property type="match status" value="1"/>
</dbReference>
<keyword evidence="2" id="KW-1185">Reference proteome</keyword>
<reference evidence="1 2" key="1">
    <citation type="submission" date="2024-09" db="EMBL/GenBank/DDBJ databases">
        <authorList>
            <person name="Sun Q."/>
            <person name="Mori K."/>
        </authorList>
    </citation>
    <scope>NUCLEOTIDE SEQUENCE [LARGE SCALE GENOMIC DNA]</scope>
    <source>
        <strain evidence="1 2">CCM 8654</strain>
    </source>
</reference>
<dbReference type="Proteomes" id="UP001589698">
    <property type="component" value="Unassembled WGS sequence"/>
</dbReference>
<keyword evidence="1" id="KW-0808">Transferase</keyword>
<protein>
    <submittedName>
        <fullName evidence="1">Glycosyltransferase family 4 protein</fullName>
        <ecNumber evidence="1">2.4.-.-</ecNumber>
    </submittedName>
</protein>
<proteinExistence type="predicted"/>
<dbReference type="EMBL" id="JBHLXH010000001">
    <property type="protein sequence ID" value="MFC0222237.1"/>
    <property type="molecule type" value="Genomic_DNA"/>
</dbReference>
<dbReference type="EC" id="2.4.-.-" evidence="1"/>
<keyword evidence="1" id="KW-0328">Glycosyltransferase</keyword>
<dbReference type="Gene3D" id="3.40.50.2000">
    <property type="entry name" value="Glycogen Phosphorylase B"/>
    <property type="match status" value="2"/>
</dbReference>
<comment type="caution">
    <text evidence="1">The sequence shown here is derived from an EMBL/GenBank/DDBJ whole genome shotgun (WGS) entry which is preliminary data.</text>
</comment>
<dbReference type="PANTHER" id="PTHR45947">
    <property type="entry name" value="SULFOQUINOVOSYL TRANSFERASE SQD2"/>
    <property type="match status" value="1"/>
</dbReference>
<dbReference type="Pfam" id="PF13692">
    <property type="entry name" value="Glyco_trans_1_4"/>
    <property type="match status" value="1"/>
</dbReference>
<dbReference type="SUPFAM" id="SSF53756">
    <property type="entry name" value="UDP-Glycosyltransferase/glycogen phosphorylase"/>
    <property type="match status" value="1"/>
</dbReference>
<dbReference type="InterPro" id="IPR050194">
    <property type="entry name" value="Glycosyltransferase_grp1"/>
</dbReference>
<accession>A0ABV6DZS9</accession>
<sequence>MAEPVHLVANNPDLGGGERMLLRHAEALSALGREVDVVTAEGELAATARAEGFDVRLVGAPARPAYIRALRAWDRGRSGLLWCHGLVPALATAGHRRRIVHLHQQPQSHPQAVALLLARRPALSVVVPSVAMTRDVRGSRAHLNWTEDLPLLPRPDASGSLRLGFLGRLTTEKGLHLLARAAGRLAEGGHEVELIVGGDDRHVPQERRDAVLRALDDTSARVTMLGHVERADVLAHVDLVVFPSVAAEPFGLVIAEAMASGVPFVISDAGAMPEVAGPDHPWIARHGDVDDLARVLEAALSTDADAVRAVTDRARRRWEAEYSPRAGRERVRRLLEELDR</sequence>
<gene>
    <name evidence="1" type="ORF">ACFFJG_07070</name>
</gene>
<dbReference type="RefSeq" id="WP_378517895.1">
    <property type="nucleotide sequence ID" value="NZ_CBCSDI010000021.1"/>
</dbReference>
<evidence type="ECO:0000313" key="1">
    <source>
        <dbReference type="EMBL" id="MFC0222237.1"/>
    </source>
</evidence>